<evidence type="ECO:0000256" key="1">
    <source>
        <dbReference type="ARBA" id="ARBA00004217"/>
    </source>
</evidence>
<dbReference type="EMBL" id="MW691153">
    <property type="protein sequence ID" value="QSJ03258.1"/>
    <property type="molecule type" value="Genomic_RNA"/>
</dbReference>
<keyword evidence="7" id="KW-1038">Host endoplasmic reticulum</keyword>
<sequence>MFHLVDFQVTIAEILLIIMRTFKVSIWNLDYIINLIIKNLSKSLTENKYSQLDEEQPVYTFPGNKPTNFRSLVDLFSKRTN</sequence>
<keyword evidence="5" id="KW-0843">Virulence</keyword>
<evidence type="ECO:0000256" key="10">
    <source>
        <dbReference type="ARBA" id="ARBA00030495"/>
    </source>
</evidence>
<evidence type="ECO:0000313" key="13">
    <source>
        <dbReference type="EMBL" id="QSJ03258.1"/>
    </source>
</evidence>
<dbReference type="EMBL" id="MW691152">
    <property type="protein sequence ID" value="QSJ03249.1"/>
    <property type="molecule type" value="Genomic_RNA"/>
</dbReference>
<dbReference type="GO" id="GO:0044178">
    <property type="term" value="C:host cell Golgi membrane"/>
    <property type="evidence" value="ECO:0007669"/>
    <property type="project" value="UniProtKB-SubCell"/>
</dbReference>
<evidence type="ECO:0000256" key="11">
    <source>
        <dbReference type="ARBA" id="ARBA00031857"/>
    </source>
</evidence>
<evidence type="ECO:0000256" key="4">
    <source>
        <dbReference type="ARBA" id="ARBA00022870"/>
    </source>
</evidence>
<organismHost>
    <name type="scientific">Homo sapiens</name>
    <name type="common">Human</name>
    <dbReference type="NCBI Taxonomy" id="9606"/>
</organismHost>
<organism evidence="13">
    <name type="scientific">Severe acute respiratory syndrome coronavirus 2</name>
    <name type="common">2019-nCoV</name>
    <name type="synonym">SARS-CoV-2</name>
    <dbReference type="NCBI Taxonomy" id="2697049"/>
    <lineage>
        <taxon>Viruses</taxon>
        <taxon>Riboviria</taxon>
        <taxon>Orthornavirae</taxon>
        <taxon>Pisuviricota</taxon>
        <taxon>Pisoniviricetes</taxon>
        <taxon>Nidovirales</taxon>
        <taxon>Cornidovirineae</taxon>
        <taxon>Coronaviridae</taxon>
        <taxon>Orthocoronavirinae</taxon>
        <taxon>Betacoronavirus</taxon>
        <taxon>Sarbecovirus</taxon>
        <taxon>Betacoronavirus pandemicum</taxon>
    </lineage>
</organism>
<dbReference type="GO" id="GO:0044167">
    <property type="term" value="C:host cell endoplasmic reticulum membrane"/>
    <property type="evidence" value="ECO:0007669"/>
    <property type="project" value="UniProtKB-SubCell"/>
</dbReference>
<evidence type="ECO:0000256" key="7">
    <source>
        <dbReference type="ARBA" id="ARBA00023184"/>
    </source>
</evidence>
<protein>
    <recommendedName>
        <fullName evidence="9">ORF6 protein</fullName>
    </recommendedName>
    <alternativeName>
        <fullName evidence="11">Accessory protein 6</fullName>
    </alternativeName>
    <alternativeName>
        <fullName evidence="10">Non-structural protein 6</fullName>
    </alternativeName>
</protein>
<keyword evidence="3" id="KW-1040">Host Golgi apparatus</keyword>
<evidence type="ECO:0000256" key="2">
    <source>
        <dbReference type="ARBA" id="ARBA00004625"/>
    </source>
</evidence>
<keyword evidence="4" id="KW-1043">Host membrane</keyword>
<dbReference type="InterPro" id="IPR022736">
    <property type="entry name" value="NS6_bCoV"/>
</dbReference>
<comment type="similarity">
    <text evidence="8">Belongs to the coronaviruses accessory protein 6 family.</text>
</comment>
<comment type="subcellular location">
    <subcellularLocation>
        <location evidence="1">Host Golgi apparatus membrane</location>
    </subcellularLocation>
    <subcellularLocation>
        <location evidence="2">Host endoplasmic reticulum membrane</location>
    </subcellularLocation>
</comment>
<reference evidence="13" key="1">
    <citation type="journal article" date="2021" name="Clin. Infect. Dis.">
        <title>Emergence of a Severe Acute Respiratory Syndrome Coronavirus 2 Virus Variant With Novel Genomic Architecture in Hong Kong.</title>
        <authorList>
            <person name="Tse H."/>
            <person name="Lung D.C."/>
            <person name="Wong S.C."/>
            <person name="Ip K.F."/>
            <person name="Wu T.C."/>
            <person name="To K.K."/>
            <person name="Kok K.H."/>
            <person name="Yuen K.Y."/>
            <person name="Choi G.K."/>
        </authorList>
    </citation>
    <scope>NUCLEOTIDE SEQUENCE</scope>
    <source>
        <strain evidence="12">SARS-CoV-2/human/CHN/HKCH_906/2020</strain>
        <strain evidence="13">SARS-CoV-2/human/CHN/HKCH_914/2021</strain>
    </source>
</reference>
<name>A0A898K9Q1_SARS2</name>
<evidence type="ECO:0000256" key="8">
    <source>
        <dbReference type="ARBA" id="ARBA00029453"/>
    </source>
</evidence>
<keyword evidence="6" id="KW-0472">Membrane</keyword>
<evidence type="ECO:0000256" key="6">
    <source>
        <dbReference type="ARBA" id="ARBA00023136"/>
    </source>
</evidence>
<gene>
    <name evidence="13" type="primary">ORF6</name>
</gene>
<accession>A0A898K9Q1</accession>
<evidence type="ECO:0000256" key="5">
    <source>
        <dbReference type="ARBA" id="ARBA00023026"/>
    </source>
</evidence>
<evidence type="ECO:0000256" key="9">
    <source>
        <dbReference type="ARBA" id="ARBA00029541"/>
    </source>
</evidence>
<evidence type="ECO:0000256" key="3">
    <source>
        <dbReference type="ARBA" id="ARBA00022812"/>
    </source>
</evidence>
<evidence type="ECO:0000313" key="12">
    <source>
        <dbReference type="EMBL" id="QSJ03249.1"/>
    </source>
</evidence>
<proteinExistence type="inferred from homology"/>
<dbReference type="Pfam" id="PF12133">
    <property type="entry name" value="bCoV_NS6"/>
    <property type="match status" value="1"/>
</dbReference>